<evidence type="ECO:0000256" key="1">
    <source>
        <dbReference type="SAM" id="MobiDB-lite"/>
    </source>
</evidence>
<reference evidence="2 3" key="1">
    <citation type="submission" date="2024-01" db="EMBL/GenBank/DDBJ databases">
        <title>Comparative genomics of Cryptococcus and Kwoniella reveals pathogenesis evolution and contrasting modes of karyotype evolution via chromosome fusion or intercentromeric recombination.</title>
        <authorList>
            <person name="Coelho M.A."/>
            <person name="David-Palma M."/>
            <person name="Shea T."/>
            <person name="Bowers K."/>
            <person name="McGinley-Smith S."/>
            <person name="Mohammad A.W."/>
            <person name="Gnirke A."/>
            <person name="Yurkov A.M."/>
            <person name="Nowrousian M."/>
            <person name="Sun S."/>
            <person name="Cuomo C.A."/>
            <person name="Heitman J."/>
        </authorList>
    </citation>
    <scope>NUCLEOTIDE SEQUENCE [LARGE SCALE GENOMIC DNA]</scope>
    <source>
        <strain evidence="2 3">PYCC6329</strain>
    </source>
</reference>
<dbReference type="GeneID" id="91105678"/>
<dbReference type="AlphaFoldDB" id="A0AAX4KRI2"/>
<dbReference type="RefSeq" id="XP_066086731.1">
    <property type="nucleotide sequence ID" value="XM_066230634.1"/>
</dbReference>
<dbReference type="KEGG" id="ker:91105678"/>
<evidence type="ECO:0000313" key="3">
    <source>
        <dbReference type="Proteomes" id="UP001358614"/>
    </source>
</evidence>
<dbReference type="EMBL" id="CP144090">
    <property type="protein sequence ID" value="WWD08764.1"/>
    <property type="molecule type" value="Genomic_DNA"/>
</dbReference>
<proteinExistence type="predicted"/>
<evidence type="ECO:0000313" key="2">
    <source>
        <dbReference type="EMBL" id="WWD08764.1"/>
    </source>
</evidence>
<accession>A0AAX4KRI2</accession>
<feature type="compositionally biased region" description="Polar residues" evidence="1">
    <location>
        <begin position="310"/>
        <end position="351"/>
    </location>
</feature>
<feature type="compositionally biased region" description="Polar residues" evidence="1">
    <location>
        <begin position="15"/>
        <end position="24"/>
    </location>
</feature>
<feature type="compositionally biased region" description="Low complexity" evidence="1">
    <location>
        <begin position="104"/>
        <end position="121"/>
    </location>
</feature>
<feature type="region of interest" description="Disordered" evidence="1">
    <location>
        <begin position="66"/>
        <end position="173"/>
    </location>
</feature>
<sequence length="441" mass="49014">MFAPRSTHLPRTYSVYHQPTTTRKNANKENARALPSKTPSRAGKPMLGGGLGTGLRVGLGVKTEGKDRNILVQHQQQQGYQGGGKGKGKEGEDIEPKRLFGHGPSKSTTSIPPSKSLSSMPHIQLTKTPAPSRKKQQSFQALRTPAPSFQEPAPTPLPSATRQRRRSRQSLSTISLTPIKASIDQSFVTPAPIQWEEELSLGSIEETTNEMLQDVREENELDDGSDGDPEYMPPPVQELPYTPAYDHPDLTSIFSTLSSLPPMWTVHDDVIISDVPEFEFQEMTVGKLTLKDDEELEEEWLRPKSKPQLKPTQMTKPQNTSTRGIPPKSSLQPKITPRPSVTSRLNPTTKTKPLAPALRPPPIRQRTTISTGPRSAQARQALLHPAQQVAQPVKSIKISEEDQKLFESWEKEDFPMGDFELYLEMEIDDGHLDFGASKVFD</sequence>
<organism evidence="2 3">
    <name type="scientific">Kwoniella europaea PYCC6329</name>
    <dbReference type="NCBI Taxonomy" id="1423913"/>
    <lineage>
        <taxon>Eukaryota</taxon>
        <taxon>Fungi</taxon>
        <taxon>Dikarya</taxon>
        <taxon>Basidiomycota</taxon>
        <taxon>Agaricomycotina</taxon>
        <taxon>Tremellomycetes</taxon>
        <taxon>Tremellales</taxon>
        <taxon>Cryptococcaceae</taxon>
        <taxon>Kwoniella</taxon>
    </lineage>
</organism>
<keyword evidence="3" id="KW-1185">Reference proteome</keyword>
<gene>
    <name evidence="2" type="ORF">V865_006877</name>
</gene>
<feature type="region of interest" description="Disordered" evidence="1">
    <location>
        <begin position="1"/>
        <end position="54"/>
    </location>
</feature>
<dbReference type="Proteomes" id="UP001358614">
    <property type="component" value="Chromosome 2"/>
</dbReference>
<feature type="region of interest" description="Disordered" evidence="1">
    <location>
        <begin position="299"/>
        <end position="375"/>
    </location>
</feature>
<feature type="compositionally biased region" description="Polar residues" evidence="1">
    <location>
        <begin position="365"/>
        <end position="375"/>
    </location>
</feature>
<protein>
    <submittedName>
        <fullName evidence="2">Uncharacterized protein</fullName>
    </submittedName>
</protein>
<feature type="compositionally biased region" description="Basic and acidic residues" evidence="1">
    <location>
        <begin position="87"/>
        <end position="98"/>
    </location>
</feature>
<name>A0AAX4KRI2_9TREE</name>